<evidence type="ECO:0000313" key="2">
    <source>
        <dbReference type="Proteomes" id="UP000737018"/>
    </source>
</evidence>
<proteinExistence type="predicted"/>
<sequence>MLSQESYTTNVFSYFAGKKRLSSRSWKSKIFVRRLRFLHLKKRLLSPKENLEDIQEKKNLEETREKHSFESQILRNTAIKPEIQYASSSVHTGLDSQSSSDENIPVKKYYYVIYDEPYQGIFTNEFEALRIIQGNPGNKHRKFSSGIEVEGSLAGHKSKRIERNSYLRTLANEPVTSEKMVSLEIKFHSPEE</sequence>
<reference evidence="1" key="1">
    <citation type="submission" date="2020-03" db="EMBL/GenBank/DDBJ databases">
        <title>Castanea mollissima Vanexum genome sequencing.</title>
        <authorList>
            <person name="Staton M."/>
        </authorList>
    </citation>
    <scope>NUCLEOTIDE SEQUENCE</scope>
    <source>
        <tissue evidence="1">Leaf</tissue>
    </source>
</reference>
<dbReference type="AlphaFoldDB" id="A0A8J4QJ59"/>
<keyword evidence="2" id="KW-1185">Reference proteome</keyword>
<dbReference type="EMBL" id="JRKL02004482">
    <property type="protein sequence ID" value="KAF3952491.1"/>
    <property type="molecule type" value="Genomic_DNA"/>
</dbReference>
<accession>A0A8J4QJ59</accession>
<organism evidence="1 2">
    <name type="scientific">Castanea mollissima</name>
    <name type="common">Chinese chestnut</name>
    <dbReference type="NCBI Taxonomy" id="60419"/>
    <lineage>
        <taxon>Eukaryota</taxon>
        <taxon>Viridiplantae</taxon>
        <taxon>Streptophyta</taxon>
        <taxon>Embryophyta</taxon>
        <taxon>Tracheophyta</taxon>
        <taxon>Spermatophyta</taxon>
        <taxon>Magnoliopsida</taxon>
        <taxon>eudicotyledons</taxon>
        <taxon>Gunneridae</taxon>
        <taxon>Pentapetalae</taxon>
        <taxon>rosids</taxon>
        <taxon>fabids</taxon>
        <taxon>Fagales</taxon>
        <taxon>Fagaceae</taxon>
        <taxon>Castanea</taxon>
    </lineage>
</organism>
<dbReference type="Proteomes" id="UP000737018">
    <property type="component" value="Unassembled WGS sequence"/>
</dbReference>
<name>A0A8J4QJ59_9ROSI</name>
<evidence type="ECO:0000313" key="1">
    <source>
        <dbReference type="EMBL" id="KAF3952491.1"/>
    </source>
</evidence>
<gene>
    <name evidence="1" type="ORF">CMV_021950</name>
</gene>
<protein>
    <submittedName>
        <fullName evidence="1">Uncharacterized protein</fullName>
    </submittedName>
</protein>
<comment type="caution">
    <text evidence="1">The sequence shown here is derived from an EMBL/GenBank/DDBJ whole genome shotgun (WGS) entry which is preliminary data.</text>
</comment>